<proteinExistence type="inferred from homology"/>
<dbReference type="STRING" id="1423351.A0A074SH26"/>
<evidence type="ECO:0000259" key="6">
    <source>
        <dbReference type="Pfam" id="PF08547"/>
    </source>
</evidence>
<dbReference type="OrthoDB" id="42561at2759"/>
<gene>
    <name evidence="7" type="ORF">V565_103450</name>
</gene>
<evidence type="ECO:0000256" key="4">
    <source>
        <dbReference type="ARBA" id="ARBA00023186"/>
    </source>
</evidence>
<dbReference type="HOGENOM" id="CLU_059028_1_1_1"/>
<feature type="compositionally biased region" description="Basic and acidic residues" evidence="5">
    <location>
        <begin position="237"/>
        <end position="248"/>
    </location>
</feature>
<dbReference type="Proteomes" id="UP000027456">
    <property type="component" value="Unassembled WGS sequence"/>
</dbReference>
<feature type="region of interest" description="Disordered" evidence="5">
    <location>
        <begin position="226"/>
        <end position="248"/>
    </location>
</feature>
<dbReference type="Pfam" id="PF08547">
    <property type="entry name" value="CIA30"/>
    <property type="match status" value="1"/>
</dbReference>
<protein>
    <submittedName>
        <fullName evidence="7">Complex I intermediate-associated protein CIA30</fullName>
    </submittedName>
</protein>
<sequence>MSGPWTRAINRTAQVLRDNTARIVRMDGVNPDVAPRTLFSFRTAQDIQQFALGSDSDLGGHSTAHLDHHPDGYARFWGDMRLDVKAGLEGKLRPGYAGFRNKARSRPTLFGQIYDDLSLYKYLALRVKAAGEPHTRNSFFVNIQTDGPIQTDLWQHRLYFQTDGEWEDISIPLSDFVMTNQGDLVQNQVKMMREKVRTIGISILGGKSRTQGKYELGVESIRAVNEELEQESTTTEHLGEPPEKPPVQ</sequence>
<dbReference type="InterPro" id="IPR013857">
    <property type="entry name" value="NADH-UbQ_OxRdtase-assoc_prot30"/>
</dbReference>
<organism evidence="7 8">
    <name type="scientific">Rhizoctonia solani 123E</name>
    <dbReference type="NCBI Taxonomy" id="1423351"/>
    <lineage>
        <taxon>Eukaryota</taxon>
        <taxon>Fungi</taxon>
        <taxon>Dikarya</taxon>
        <taxon>Basidiomycota</taxon>
        <taxon>Agaricomycotina</taxon>
        <taxon>Agaricomycetes</taxon>
        <taxon>Cantharellales</taxon>
        <taxon>Ceratobasidiaceae</taxon>
        <taxon>Rhizoctonia</taxon>
    </lineage>
</organism>
<evidence type="ECO:0000256" key="1">
    <source>
        <dbReference type="ARBA" id="ARBA00004173"/>
    </source>
</evidence>
<dbReference type="PANTHER" id="PTHR13194">
    <property type="entry name" value="COMPLEX I INTERMEDIATE-ASSOCIATED PROTEIN 30"/>
    <property type="match status" value="1"/>
</dbReference>
<evidence type="ECO:0000256" key="5">
    <source>
        <dbReference type="SAM" id="MobiDB-lite"/>
    </source>
</evidence>
<accession>A0A074SH26</accession>
<keyword evidence="8" id="KW-1185">Reference proteome</keyword>
<evidence type="ECO:0000256" key="2">
    <source>
        <dbReference type="ARBA" id="ARBA00007884"/>
    </source>
</evidence>
<comment type="similarity">
    <text evidence="2">Belongs to the CIA30 family.</text>
</comment>
<evidence type="ECO:0000313" key="7">
    <source>
        <dbReference type="EMBL" id="KEP49302.1"/>
    </source>
</evidence>
<dbReference type="GO" id="GO:0051082">
    <property type="term" value="F:unfolded protein binding"/>
    <property type="evidence" value="ECO:0007669"/>
    <property type="project" value="TreeGrafter"/>
</dbReference>
<name>A0A074SH26_9AGAM</name>
<comment type="caution">
    <text evidence="7">The sequence shown here is derived from an EMBL/GenBank/DDBJ whole genome shotgun (WGS) entry which is preliminary data.</text>
</comment>
<dbReference type="GO" id="GO:0010257">
    <property type="term" value="P:NADH dehydrogenase complex assembly"/>
    <property type="evidence" value="ECO:0007669"/>
    <property type="project" value="TreeGrafter"/>
</dbReference>
<keyword evidence="3" id="KW-0496">Mitochondrion</keyword>
<comment type="subcellular location">
    <subcellularLocation>
        <location evidence="1">Mitochondrion</location>
    </subcellularLocation>
</comment>
<dbReference type="AlphaFoldDB" id="A0A074SH26"/>
<evidence type="ECO:0000256" key="3">
    <source>
        <dbReference type="ARBA" id="ARBA00023128"/>
    </source>
</evidence>
<dbReference type="PANTHER" id="PTHR13194:SF18">
    <property type="entry name" value="COMPLEX I INTERMEDIATE-ASSOCIATED PROTEIN 30, MITOCHONDRIAL"/>
    <property type="match status" value="1"/>
</dbReference>
<evidence type="ECO:0000313" key="8">
    <source>
        <dbReference type="Proteomes" id="UP000027456"/>
    </source>
</evidence>
<dbReference type="SUPFAM" id="SSF49785">
    <property type="entry name" value="Galactose-binding domain-like"/>
    <property type="match status" value="1"/>
</dbReference>
<dbReference type="InterPro" id="IPR039131">
    <property type="entry name" value="NDUFAF1"/>
</dbReference>
<dbReference type="EMBL" id="AZST01000380">
    <property type="protein sequence ID" value="KEP49302.1"/>
    <property type="molecule type" value="Genomic_DNA"/>
</dbReference>
<dbReference type="InterPro" id="IPR008979">
    <property type="entry name" value="Galactose-bd-like_sf"/>
</dbReference>
<reference evidence="7 8" key="1">
    <citation type="submission" date="2013-12" db="EMBL/GenBank/DDBJ databases">
        <authorList>
            <person name="Cubeta M."/>
            <person name="Pakala S."/>
            <person name="Fedorova N."/>
            <person name="Thomas E."/>
            <person name="Dean R."/>
            <person name="Jabaji S."/>
            <person name="Neate S."/>
            <person name="Toda T."/>
            <person name="Tavantzis S."/>
            <person name="Vilgalys R."/>
            <person name="Bharathan N."/>
            <person name="Pakala S."/>
            <person name="Losada L.S."/>
            <person name="Zafar N."/>
            <person name="Nierman W."/>
        </authorList>
    </citation>
    <scope>NUCLEOTIDE SEQUENCE [LARGE SCALE GENOMIC DNA]</scope>
    <source>
        <strain evidence="7 8">123E</strain>
    </source>
</reference>
<feature type="domain" description="NADH:ubiquinone oxidoreductase intermediate-associated protein 30" evidence="6">
    <location>
        <begin position="39"/>
        <end position="218"/>
    </location>
</feature>
<dbReference type="GO" id="GO:0005739">
    <property type="term" value="C:mitochondrion"/>
    <property type="evidence" value="ECO:0007669"/>
    <property type="project" value="UniProtKB-SubCell"/>
</dbReference>
<dbReference type="Gene3D" id="2.60.120.430">
    <property type="entry name" value="Galactose-binding lectin"/>
    <property type="match status" value="1"/>
</dbReference>
<dbReference type="GO" id="GO:0006120">
    <property type="term" value="P:mitochondrial electron transport, NADH to ubiquinone"/>
    <property type="evidence" value="ECO:0007669"/>
    <property type="project" value="TreeGrafter"/>
</dbReference>
<keyword evidence="4" id="KW-0143">Chaperone</keyword>